<dbReference type="EMBL" id="SDEE01000951">
    <property type="protein sequence ID" value="RXW13320.1"/>
    <property type="molecule type" value="Genomic_DNA"/>
</dbReference>
<gene>
    <name evidence="1" type="ORF">EST38_g12535</name>
</gene>
<accession>A0A4Q2D274</accession>
<keyword evidence="2" id="KW-1185">Reference proteome</keyword>
<dbReference type="AlphaFoldDB" id="A0A4Q2D274"/>
<dbReference type="Proteomes" id="UP000290288">
    <property type="component" value="Unassembled WGS sequence"/>
</dbReference>
<reference evidence="1 2" key="1">
    <citation type="submission" date="2019-01" db="EMBL/GenBank/DDBJ databases">
        <title>Draft genome sequence of Psathyrella aberdarensis IHI B618.</title>
        <authorList>
            <person name="Buettner E."/>
            <person name="Kellner H."/>
        </authorList>
    </citation>
    <scope>NUCLEOTIDE SEQUENCE [LARGE SCALE GENOMIC DNA]</scope>
    <source>
        <strain evidence="1 2">IHI B618</strain>
    </source>
</reference>
<dbReference type="STRING" id="2316362.A0A4Q2D274"/>
<protein>
    <submittedName>
        <fullName evidence="1">Uncharacterized protein</fullName>
    </submittedName>
</protein>
<sequence length="134" mass="14594">MVDISKTSLRCLIAAINIKNIGANKAKSKLLSKYNRVPQTAPYYRDRGIGEHAALELQFLGDLVTTTRCFTNPANYDKTQPNGLDSHHPSITTAIPLAHTFSEGQIKWFKTNSALSLMAAKAKAASLPLSLVPL</sequence>
<proteinExistence type="predicted"/>
<dbReference type="OrthoDB" id="2224430at2759"/>
<organism evidence="1 2">
    <name type="scientific">Candolleomyces aberdarensis</name>
    <dbReference type="NCBI Taxonomy" id="2316362"/>
    <lineage>
        <taxon>Eukaryota</taxon>
        <taxon>Fungi</taxon>
        <taxon>Dikarya</taxon>
        <taxon>Basidiomycota</taxon>
        <taxon>Agaricomycotina</taxon>
        <taxon>Agaricomycetes</taxon>
        <taxon>Agaricomycetidae</taxon>
        <taxon>Agaricales</taxon>
        <taxon>Agaricineae</taxon>
        <taxon>Psathyrellaceae</taxon>
        <taxon>Candolleomyces</taxon>
    </lineage>
</organism>
<evidence type="ECO:0000313" key="2">
    <source>
        <dbReference type="Proteomes" id="UP000290288"/>
    </source>
</evidence>
<comment type="caution">
    <text evidence="1">The sequence shown here is derived from an EMBL/GenBank/DDBJ whole genome shotgun (WGS) entry which is preliminary data.</text>
</comment>
<name>A0A4Q2D274_9AGAR</name>
<evidence type="ECO:0000313" key="1">
    <source>
        <dbReference type="EMBL" id="RXW13320.1"/>
    </source>
</evidence>